<evidence type="ECO:0000313" key="1">
    <source>
        <dbReference type="EMBL" id="TFV34545.1"/>
    </source>
</evidence>
<gene>
    <name evidence="1" type="ORF">E4K66_30735</name>
</gene>
<dbReference type="Proteomes" id="UP000298225">
    <property type="component" value="Unassembled WGS sequence"/>
</dbReference>
<proteinExistence type="predicted"/>
<protein>
    <submittedName>
        <fullName evidence="1">Uncharacterized protein</fullName>
    </submittedName>
</protein>
<keyword evidence="2" id="KW-1185">Reference proteome</keyword>
<dbReference type="EMBL" id="SPQU01000020">
    <property type="protein sequence ID" value="TFV34545.1"/>
    <property type="molecule type" value="Genomic_DNA"/>
</dbReference>
<accession>A0A4Y9KTT4</accession>
<name>A0A4Y9KTT4_9BRAD</name>
<reference evidence="1 2" key="1">
    <citation type="submission" date="2019-03" db="EMBL/GenBank/DDBJ databases">
        <title>Bradyrhizobium strains diversity isolated from Chamaecrista fasciculata.</title>
        <authorList>
            <person name="Urquiaga M.C.O."/>
            <person name="Hungria M."/>
            <person name="Delamuta J.R.M."/>
        </authorList>
    </citation>
    <scope>NUCLEOTIDE SEQUENCE [LARGE SCALE GENOMIC DNA]</scope>
    <source>
        <strain evidence="1 2">CNPSo 3424</strain>
    </source>
</reference>
<comment type="caution">
    <text evidence="1">The sequence shown here is derived from an EMBL/GenBank/DDBJ whole genome shotgun (WGS) entry which is preliminary data.</text>
</comment>
<sequence length="68" mass="7272">MTTPTSAEVWRKYNTDGVPASGPHQPDKTQIIAWAGSLESEIQTAIDAASAAAASASLLSIYLHRNFR</sequence>
<dbReference type="RefSeq" id="WP_135171234.1">
    <property type="nucleotide sequence ID" value="NZ_SPQU01000020.1"/>
</dbReference>
<dbReference type="OrthoDB" id="7779280at2"/>
<organism evidence="1 2">
    <name type="scientific">Bradyrhizobium frederickii</name>
    <dbReference type="NCBI Taxonomy" id="2560054"/>
    <lineage>
        <taxon>Bacteria</taxon>
        <taxon>Pseudomonadati</taxon>
        <taxon>Pseudomonadota</taxon>
        <taxon>Alphaproteobacteria</taxon>
        <taxon>Hyphomicrobiales</taxon>
        <taxon>Nitrobacteraceae</taxon>
        <taxon>Bradyrhizobium</taxon>
    </lineage>
</organism>
<dbReference type="AlphaFoldDB" id="A0A4Y9KTT4"/>
<evidence type="ECO:0000313" key="2">
    <source>
        <dbReference type="Proteomes" id="UP000298225"/>
    </source>
</evidence>